<feature type="transmembrane region" description="Helical" evidence="8">
    <location>
        <begin position="160"/>
        <end position="181"/>
    </location>
</feature>
<evidence type="ECO:0000256" key="7">
    <source>
        <dbReference type="ARBA" id="ARBA00023136"/>
    </source>
</evidence>
<dbReference type="EMBL" id="WRPP01000003">
    <property type="protein sequence ID" value="MVU79468.1"/>
    <property type="molecule type" value="Genomic_DNA"/>
</dbReference>
<evidence type="ECO:0000313" key="11">
    <source>
        <dbReference type="Proteomes" id="UP000466794"/>
    </source>
</evidence>
<name>A0A7K1V005_9NOCA</name>
<keyword evidence="6" id="KW-0051">Antiviral defense</keyword>
<comment type="caution">
    <text evidence="10">The sequence shown here is derived from an EMBL/GenBank/DDBJ whole genome shotgun (WGS) entry which is preliminary data.</text>
</comment>
<gene>
    <name evidence="10" type="ORF">GPX89_19740</name>
</gene>
<dbReference type="AlphaFoldDB" id="A0A7K1V005"/>
<proteinExistence type="predicted"/>
<reference evidence="10 11" key="1">
    <citation type="submission" date="2019-12" db="EMBL/GenBank/DDBJ databases">
        <title>Nocardia sp. nov. ET3-3 isolated from soil.</title>
        <authorList>
            <person name="Kanchanasin P."/>
            <person name="Tanasupawat S."/>
            <person name="Yuki M."/>
            <person name="Kudo T."/>
        </authorList>
    </citation>
    <scope>NUCLEOTIDE SEQUENCE [LARGE SCALE GENOMIC DNA]</scope>
    <source>
        <strain evidence="10 11">ET3-3</strain>
    </source>
</reference>
<keyword evidence="5 8" id="KW-1133">Transmembrane helix</keyword>
<sequence>MIEGGAAGRERGLTLETIRWHIAREDQLRGAVTARAGAVLSTNALVVAGTALALSLKGTHRLNLAVLISAFGALVVVAASVTCAATALITLFRIDHRFYGPREAAAAVYNYTSISSRWPTFDEFRQAIAEQSPEQQLRGALVELWRASGLHWYRYQRLRWATRLLLVAIGLLLITVALAAVTY</sequence>
<evidence type="ECO:0000259" key="9">
    <source>
        <dbReference type="Pfam" id="PF18967"/>
    </source>
</evidence>
<comment type="subcellular location">
    <subcellularLocation>
        <location evidence="1">Cell membrane</location>
    </subcellularLocation>
</comment>
<dbReference type="InterPro" id="IPR043760">
    <property type="entry name" value="PycTM_dom"/>
</dbReference>
<keyword evidence="2" id="KW-1003">Cell membrane</keyword>
<evidence type="ECO:0000256" key="8">
    <source>
        <dbReference type="SAM" id="Phobius"/>
    </source>
</evidence>
<keyword evidence="4" id="KW-0547">Nucleotide-binding</keyword>
<evidence type="ECO:0000256" key="3">
    <source>
        <dbReference type="ARBA" id="ARBA00022692"/>
    </source>
</evidence>
<feature type="transmembrane region" description="Helical" evidence="8">
    <location>
        <begin position="66"/>
        <end position="92"/>
    </location>
</feature>
<evidence type="ECO:0000256" key="5">
    <source>
        <dbReference type="ARBA" id="ARBA00022989"/>
    </source>
</evidence>
<keyword evidence="3 8" id="KW-0812">Transmembrane</keyword>
<keyword evidence="7 8" id="KW-0472">Membrane</keyword>
<evidence type="ECO:0000313" key="10">
    <source>
        <dbReference type="EMBL" id="MVU79468.1"/>
    </source>
</evidence>
<feature type="domain" description="Pycsar effector protein" evidence="9">
    <location>
        <begin position="28"/>
        <end position="180"/>
    </location>
</feature>
<evidence type="ECO:0000256" key="4">
    <source>
        <dbReference type="ARBA" id="ARBA00022741"/>
    </source>
</evidence>
<feature type="transmembrane region" description="Helical" evidence="8">
    <location>
        <begin position="32"/>
        <end position="54"/>
    </location>
</feature>
<organism evidence="10 11">
    <name type="scientific">Nocardia terrae</name>
    <dbReference type="NCBI Taxonomy" id="2675851"/>
    <lineage>
        <taxon>Bacteria</taxon>
        <taxon>Bacillati</taxon>
        <taxon>Actinomycetota</taxon>
        <taxon>Actinomycetes</taxon>
        <taxon>Mycobacteriales</taxon>
        <taxon>Nocardiaceae</taxon>
        <taxon>Nocardia</taxon>
    </lineage>
</organism>
<evidence type="ECO:0000256" key="1">
    <source>
        <dbReference type="ARBA" id="ARBA00004236"/>
    </source>
</evidence>
<accession>A0A7K1V005</accession>
<dbReference type="Pfam" id="PF18967">
    <property type="entry name" value="PycTM"/>
    <property type="match status" value="1"/>
</dbReference>
<keyword evidence="11" id="KW-1185">Reference proteome</keyword>
<dbReference type="Proteomes" id="UP000466794">
    <property type="component" value="Unassembled WGS sequence"/>
</dbReference>
<evidence type="ECO:0000256" key="2">
    <source>
        <dbReference type="ARBA" id="ARBA00022475"/>
    </source>
</evidence>
<protein>
    <recommendedName>
        <fullName evidence="9">Pycsar effector protein domain-containing protein</fullName>
    </recommendedName>
</protein>
<evidence type="ECO:0000256" key="6">
    <source>
        <dbReference type="ARBA" id="ARBA00023118"/>
    </source>
</evidence>